<organism evidence="1 2">
    <name type="scientific">Scutellospora calospora</name>
    <dbReference type="NCBI Taxonomy" id="85575"/>
    <lineage>
        <taxon>Eukaryota</taxon>
        <taxon>Fungi</taxon>
        <taxon>Fungi incertae sedis</taxon>
        <taxon>Mucoromycota</taxon>
        <taxon>Glomeromycotina</taxon>
        <taxon>Glomeromycetes</taxon>
        <taxon>Diversisporales</taxon>
        <taxon>Gigasporaceae</taxon>
        <taxon>Scutellospora</taxon>
    </lineage>
</organism>
<keyword evidence="2" id="KW-1185">Reference proteome</keyword>
<evidence type="ECO:0000313" key="2">
    <source>
        <dbReference type="Proteomes" id="UP000789860"/>
    </source>
</evidence>
<feature type="non-terminal residue" evidence="1">
    <location>
        <position position="1"/>
    </location>
</feature>
<accession>A0ACA9NQU5</accession>
<proteinExistence type="predicted"/>
<sequence length="59" mass="7126">YHCQPCYEKYKCKKPISDKKRNEREQQTEQSEGIDIRPEYKLCKTKHWPCCEKDGCNNS</sequence>
<protein>
    <submittedName>
        <fullName evidence="1">6220_t:CDS:1</fullName>
    </submittedName>
</protein>
<comment type="caution">
    <text evidence="1">The sequence shown here is derived from an EMBL/GenBank/DDBJ whole genome shotgun (WGS) entry which is preliminary data.</text>
</comment>
<name>A0ACA9NQU5_9GLOM</name>
<gene>
    <name evidence="1" type="ORF">SCALOS_LOCUS9343</name>
</gene>
<reference evidence="1" key="1">
    <citation type="submission" date="2021-06" db="EMBL/GenBank/DDBJ databases">
        <authorList>
            <person name="Kallberg Y."/>
            <person name="Tangrot J."/>
            <person name="Rosling A."/>
        </authorList>
    </citation>
    <scope>NUCLEOTIDE SEQUENCE</scope>
    <source>
        <strain evidence="1">AU212A</strain>
    </source>
</reference>
<feature type="non-terminal residue" evidence="1">
    <location>
        <position position="59"/>
    </location>
</feature>
<evidence type="ECO:0000313" key="1">
    <source>
        <dbReference type="EMBL" id="CAG8670023.1"/>
    </source>
</evidence>
<dbReference type="Proteomes" id="UP000789860">
    <property type="component" value="Unassembled WGS sequence"/>
</dbReference>
<dbReference type="EMBL" id="CAJVPM010028503">
    <property type="protein sequence ID" value="CAG8670023.1"/>
    <property type="molecule type" value="Genomic_DNA"/>
</dbReference>